<protein>
    <submittedName>
        <fullName evidence="2">Unannotated protein</fullName>
    </submittedName>
</protein>
<reference evidence="2" key="1">
    <citation type="submission" date="2020-05" db="EMBL/GenBank/DDBJ databases">
        <authorList>
            <person name="Chiriac C."/>
            <person name="Salcher M."/>
            <person name="Ghai R."/>
            <person name="Kavagutti S V."/>
        </authorList>
    </citation>
    <scope>NUCLEOTIDE SEQUENCE</scope>
</reference>
<organism evidence="2">
    <name type="scientific">freshwater metagenome</name>
    <dbReference type="NCBI Taxonomy" id="449393"/>
    <lineage>
        <taxon>unclassified sequences</taxon>
        <taxon>metagenomes</taxon>
        <taxon>ecological metagenomes</taxon>
    </lineage>
</organism>
<dbReference type="SUPFAM" id="SSF47240">
    <property type="entry name" value="Ferritin-like"/>
    <property type="match status" value="1"/>
</dbReference>
<dbReference type="AlphaFoldDB" id="A0A6J5Z186"/>
<dbReference type="Pfam" id="PF09968">
    <property type="entry name" value="DUF2202"/>
    <property type="match status" value="1"/>
</dbReference>
<dbReference type="Gene3D" id="1.20.1260.10">
    <property type="match status" value="1"/>
</dbReference>
<evidence type="ECO:0000259" key="1">
    <source>
        <dbReference type="Pfam" id="PF09968"/>
    </source>
</evidence>
<dbReference type="InterPro" id="IPR019243">
    <property type="entry name" value="DUF2202"/>
</dbReference>
<feature type="domain" description="DUF2202" evidence="1">
    <location>
        <begin position="40"/>
        <end position="171"/>
    </location>
</feature>
<accession>A0A6J5Z186</accession>
<sequence length="172" mass="18475">MLKVKKTSALVTVSLLAALALAPGASAATPTTLTTTQKAQLKYLIEEEKLARDVYAYLATKVTTRKFSNITRSEQTHMDYIAALLKKYKLTNPTTGKAAGVFVNKDIQALYNTLTKQGSTGILEAMAVGVKIEEVDIASLKQLLAKSMPADVKAALDLLLAASNNHLEAFSM</sequence>
<dbReference type="EMBL" id="CAESAG010000054">
    <property type="protein sequence ID" value="CAB4334922.1"/>
    <property type="molecule type" value="Genomic_DNA"/>
</dbReference>
<name>A0A6J5Z186_9ZZZZ</name>
<dbReference type="InterPro" id="IPR009078">
    <property type="entry name" value="Ferritin-like_SF"/>
</dbReference>
<proteinExistence type="predicted"/>
<evidence type="ECO:0000313" key="2">
    <source>
        <dbReference type="EMBL" id="CAB4334922.1"/>
    </source>
</evidence>
<dbReference type="InterPro" id="IPR012347">
    <property type="entry name" value="Ferritin-like"/>
</dbReference>
<dbReference type="CDD" id="cd01048">
    <property type="entry name" value="Ferritin_like_AB2"/>
    <property type="match status" value="1"/>
</dbReference>
<gene>
    <name evidence="2" type="ORF">UFOPK4080_00476</name>
</gene>